<dbReference type="InterPro" id="IPR036873">
    <property type="entry name" value="Rhodanese-like_dom_sf"/>
</dbReference>
<dbReference type="InterPro" id="IPR001763">
    <property type="entry name" value="Rhodanese-like_dom"/>
</dbReference>
<protein>
    <submittedName>
        <fullName evidence="2">Rhodanese-like domain-containing protein</fullName>
    </submittedName>
</protein>
<dbReference type="RefSeq" id="WP_253753336.1">
    <property type="nucleotide sequence ID" value="NZ_JAMZDZ010000001.1"/>
</dbReference>
<accession>A0ABV8LN27</accession>
<evidence type="ECO:0000259" key="1">
    <source>
        <dbReference type="PROSITE" id="PS50206"/>
    </source>
</evidence>
<dbReference type="InterPro" id="IPR050229">
    <property type="entry name" value="GlpE_sulfurtransferase"/>
</dbReference>
<sequence>MSITKWLTGLFAKPYRTVSAAEAQQLQSGGAILLDVREKHEWRAGHAPKARHIPLGQLSARSSELPAGRTVVTVCQSGMRSAQAARYLAAEGREVANLSGGMHAWSRAGLPVTR</sequence>
<feature type="domain" description="Rhodanese" evidence="1">
    <location>
        <begin position="27"/>
        <end position="114"/>
    </location>
</feature>
<keyword evidence="3" id="KW-1185">Reference proteome</keyword>
<dbReference type="Gene3D" id="3.40.250.10">
    <property type="entry name" value="Rhodanese-like domain"/>
    <property type="match status" value="1"/>
</dbReference>
<dbReference type="PANTHER" id="PTHR43031:SF1">
    <property type="entry name" value="PYRIDINE NUCLEOTIDE-DISULPHIDE OXIDOREDUCTASE"/>
    <property type="match status" value="1"/>
</dbReference>
<reference evidence="3" key="1">
    <citation type="journal article" date="2019" name="Int. J. Syst. Evol. Microbiol.">
        <title>The Global Catalogue of Microorganisms (GCM) 10K type strain sequencing project: providing services to taxonomists for standard genome sequencing and annotation.</title>
        <authorList>
            <consortium name="The Broad Institute Genomics Platform"/>
            <consortium name="The Broad Institute Genome Sequencing Center for Infectious Disease"/>
            <person name="Wu L."/>
            <person name="Ma J."/>
        </authorList>
    </citation>
    <scope>NUCLEOTIDE SEQUENCE [LARGE SCALE GENOMIC DNA]</scope>
    <source>
        <strain evidence="3">CGMCC 4.7289</strain>
    </source>
</reference>
<dbReference type="CDD" id="cd00158">
    <property type="entry name" value="RHOD"/>
    <property type="match status" value="1"/>
</dbReference>
<evidence type="ECO:0000313" key="3">
    <source>
        <dbReference type="Proteomes" id="UP001595816"/>
    </source>
</evidence>
<dbReference type="EMBL" id="JBHSAY010000009">
    <property type="protein sequence ID" value="MFC4132386.1"/>
    <property type="molecule type" value="Genomic_DNA"/>
</dbReference>
<name>A0ABV8LN27_9ACTN</name>
<dbReference type="Pfam" id="PF00581">
    <property type="entry name" value="Rhodanese"/>
    <property type="match status" value="1"/>
</dbReference>
<gene>
    <name evidence="2" type="ORF">ACFOZ4_17400</name>
</gene>
<proteinExistence type="predicted"/>
<organism evidence="2 3">
    <name type="scientific">Hamadaea flava</name>
    <dbReference type="NCBI Taxonomy" id="1742688"/>
    <lineage>
        <taxon>Bacteria</taxon>
        <taxon>Bacillati</taxon>
        <taxon>Actinomycetota</taxon>
        <taxon>Actinomycetes</taxon>
        <taxon>Micromonosporales</taxon>
        <taxon>Micromonosporaceae</taxon>
        <taxon>Hamadaea</taxon>
    </lineage>
</organism>
<dbReference type="Proteomes" id="UP001595816">
    <property type="component" value="Unassembled WGS sequence"/>
</dbReference>
<dbReference type="SMART" id="SM00450">
    <property type="entry name" value="RHOD"/>
    <property type="match status" value="1"/>
</dbReference>
<comment type="caution">
    <text evidence="2">The sequence shown here is derived from an EMBL/GenBank/DDBJ whole genome shotgun (WGS) entry which is preliminary data.</text>
</comment>
<dbReference type="PANTHER" id="PTHR43031">
    <property type="entry name" value="FAD-DEPENDENT OXIDOREDUCTASE"/>
    <property type="match status" value="1"/>
</dbReference>
<evidence type="ECO:0000313" key="2">
    <source>
        <dbReference type="EMBL" id="MFC4132386.1"/>
    </source>
</evidence>
<dbReference type="PROSITE" id="PS50206">
    <property type="entry name" value="RHODANESE_3"/>
    <property type="match status" value="1"/>
</dbReference>
<dbReference type="SUPFAM" id="SSF52821">
    <property type="entry name" value="Rhodanese/Cell cycle control phosphatase"/>
    <property type="match status" value="1"/>
</dbReference>